<keyword evidence="1 9" id="KW-0963">Cytoplasm</keyword>
<dbReference type="InterPro" id="IPR002307">
    <property type="entry name" value="Tyr-tRNA-ligase"/>
</dbReference>
<evidence type="ECO:0000256" key="2">
    <source>
        <dbReference type="ARBA" id="ARBA00022598"/>
    </source>
</evidence>
<dbReference type="PROSITE" id="PS00178">
    <property type="entry name" value="AA_TRNA_LIGASE_I"/>
    <property type="match status" value="1"/>
</dbReference>
<name>A0ABX6N7D7_9BURK</name>
<evidence type="ECO:0000256" key="5">
    <source>
        <dbReference type="ARBA" id="ARBA00022884"/>
    </source>
</evidence>
<keyword evidence="3 9" id="KW-0547">Nucleotide-binding</keyword>
<evidence type="ECO:0000313" key="13">
    <source>
        <dbReference type="Proteomes" id="UP000501130"/>
    </source>
</evidence>
<dbReference type="HAMAP" id="MF_02007">
    <property type="entry name" value="Tyr_tRNA_synth_type2"/>
    <property type="match status" value="1"/>
</dbReference>
<evidence type="ECO:0000256" key="8">
    <source>
        <dbReference type="ARBA" id="ARBA00048248"/>
    </source>
</evidence>
<dbReference type="InterPro" id="IPR024088">
    <property type="entry name" value="Tyr-tRNA-ligase_bac-type"/>
</dbReference>
<comment type="subcellular location">
    <subcellularLocation>
        <location evidence="9">Cytoplasm</location>
    </subcellularLocation>
</comment>
<organism evidence="12 13">
    <name type="scientific">Limnobacter profundi</name>
    <dbReference type="NCBI Taxonomy" id="2732163"/>
    <lineage>
        <taxon>Bacteria</taxon>
        <taxon>Pseudomonadati</taxon>
        <taxon>Pseudomonadota</taxon>
        <taxon>Betaproteobacteria</taxon>
        <taxon>Burkholderiales</taxon>
        <taxon>Burkholderiaceae</taxon>
        <taxon>Limnobacter</taxon>
    </lineage>
</organism>
<dbReference type="EC" id="6.1.1.1" evidence="9"/>
<feature type="binding site" evidence="9">
    <location>
        <position position="252"/>
    </location>
    <ligand>
        <name>ATP</name>
        <dbReference type="ChEBI" id="CHEBI:30616"/>
    </ligand>
</feature>
<dbReference type="Gene3D" id="3.10.290.10">
    <property type="entry name" value="RNA-binding S4 domain"/>
    <property type="match status" value="1"/>
</dbReference>
<dbReference type="InterPro" id="IPR002942">
    <property type="entry name" value="S4_RNA-bd"/>
</dbReference>
<dbReference type="InterPro" id="IPR036986">
    <property type="entry name" value="S4_RNA-bd_sf"/>
</dbReference>
<evidence type="ECO:0000256" key="7">
    <source>
        <dbReference type="ARBA" id="ARBA00023146"/>
    </source>
</evidence>
<protein>
    <recommendedName>
        <fullName evidence="9">Tyrosine--tRNA ligase</fullName>
        <ecNumber evidence="9">6.1.1.1</ecNumber>
    </recommendedName>
    <alternativeName>
        <fullName evidence="9">Tyrosyl-tRNA synthetase</fullName>
        <shortName evidence="9">TyrRS</shortName>
    </alternativeName>
</protein>
<keyword evidence="4 9" id="KW-0067">ATP-binding</keyword>
<accession>A0ABX6N7D7</accession>
<dbReference type="RefSeq" id="WP_171100285.1">
    <property type="nucleotide sequence ID" value="NZ_CP053084.1"/>
</dbReference>
<dbReference type="InterPro" id="IPR001412">
    <property type="entry name" value="aa-tRNA-synth_I_CS"/>
</dbReference>
<dbReference type="CDD" id="cd00805">
    <property type="entry name" value="TyrRS_core"/>
    <property type="match status" value="1"/>
</dbReference>
<evidence type="ECO:0000256" key="3">
    <source>
        <dbReference type="ARBA" id="ARBA00022741"/>
    </source>
</evidence>
<feature type="domain" description="RNA-binding S4" evidence="11">
    <location>
        <begin position="362"/>
        <end position="423"/>
    </location>
</feature>
<evidence type="ECO:0000313" key="12">
    <source>
        <dbReference type="EMBL" id="QJR30341.1"/>
    </source>
</evidence>
<dbReference type="SUPFAM" id="SSF52374">
    <property type="entry name" value="Nucleotidylyl transferase"/>
    <property type="match status" value="1"/>
</dbReference>
<dbReference type="PROSITE" id="PS50889">
    <property type="entry name" value="S4"/>
    <property type="match status" value="1"/>
</dbReference>
<comment type="function">
    <text evidence="9">Catalyzes the attachment of tyrosine to tRNA(Tyr) in a two-step reaction: tyrosine is first activated by ATP to form Tyr-AMP and then transferred to the acceptor end of tRNA(Tyr).</text>
</comment>
<keyword evidence="5 10" id="KW-0694">RNA-binding</keyword>
<evidence type="ECO:0000256" key="10">
    <source>
        <dbReference type="PROSITE-ProRule" id="PRU00182"/>
    </source>
</evidence>
<dbReference type="PRINTS" id="PR01040">
    <property type="entry name" value="TRNASYNTHTYR"/>
</dbReference>
<comment type="subunit">
    <text evidence="9">Homodimer.</text>
</comment>
<keyword evidence="2 9" id="KW-0436">Ligase</keyword>
<evidence type="ECO:0000256" key="4">
    <source>
        <dbReference type="ARBA" id="ARBA00022840"/>
    </source>
</evidence>
<dbReference type="Pfam" id="PF00579">
    <property type="entry name" value="tRNA-synt_1b"/>
    <property type="match status" value="1"/>
</dbReference>
<dbReference type="NCBIfam" id="TIGR00234">
    <property type="entry name" value="tyrS"/>
    <property type="match status" value="1"/>
</dbReference>
<gene>
    <name evidence="9" type="primary">tyrS</name>
    <name evidence="12" type="ORF">HKT17_11845</name>
</gene>
<dbReference type="PANTHER" id="PTHR11766:SF1">
    <property type="entry name" value="TYROSINE--TRNA LIGASE"/>
    <property type="match status" value="1"/>
</dbReference>
<dbReference type="SMART" id="SM00363">
    <property type="entry name" value="S4"/>
    <property type="match status" value="1"/>
</dbReference>
<dbReference type="Pfam" id="PF01479">
    <property type="entry name" value="S4"/>
    <property type="match status" value="1"/>
</dbReference>
<dbReference type="PANTHER" id="PTHR11766">
    <property type="entry name" value="TYROSYL-TRNA SYNTHETASE"/>
    <property type="match status" value="1"/>
</dbReference>
<evidence type="ECO:0000259" key="11">
    <source>
        <dbReference type="SMART" id="SM00363"/>
    </source>
</evidence>
<dbReference type="SUPFAM" id="SSF55174">
    <property type="entry name" value="Alpha-L RNA-binding motif"/>
    <property type="match status" value="1"/>
</dbReference>
<dbReference type="InterPro" id="IPR014729">
    <property type="entry name" value="Rossmann-like_a/b/a_fold"/>
</dbReference>
<reference evidence="12 13" key="1">
    <citation type="submission" date="2020-05" db="EMBL/GenBank/DDBJ databases">
        <title>Compete genome of Limnobacter sp. SAORIC-580.</title>
        <authorList>
            <person name="Song J."/>
            <person name="Cho J.-C."/>
        </authorList>
    </citation>
    <scope>NUCLEOTIDE SEQUENCE [LARGE SCALE GENOMIC DNA]</scope>
    <source>
        <strain evidence="12 13">SAORIC-580</strain>
    </source>
</reference>
<comment type="catalytic activity">
    <reaction evidence="8 9">
        <text>tRNA(Tyr) + L-tyrosine + ATP = L-tyrosyl-tRNA(Tyr) + AMP + diphosphate + H(+)</text>
        <dbReference type="Rhea" id="RHEA:10220"/>
        <dbReference type="Rhea" id="RHEA-COMP:9706"/>
        <dbReference type="Rhea" id="RHEA-COMP:9707"/>
        <dbReference type="ChEBI" id="CHEBI:15378"/>
        <dbReference type="ChEBI" id="CHEBI:30616"/>
        <dbReference type="ChEBI" id="CHEBI:33019"/>
        <dbReference type="ChEBI" id="CHEBI:58315"/>
        <dbReference type="ChEBI" id="CHEBI:78442"/>
        <dbReference type="ChEBI" id="CHEBI:78536"/>
        <dbReference type="ChEBI" id="CHEBI:456215"/>
        <dbReference type="EC" id="6.1.1.1"/>
    </reaction>
</comment>
<dbReference type="CDD" id="cd00165">
    <property type="entry name" value="S4"/>
    <property type="match status" value="1"/>
</dbReference>
<evidence type="ECO:0000256" key="9">
    <source>
        <dbReference type="HAMAP-Rule" id="MF_02007"/>
    </source>
</evidence>
<dbReference type="EMBL" id="CP053084">
    <property type="protein sequence ID" value="QJR30341.1"/>
    <property type="molecule type" value="Genomic_DNA"/>
</dbReference>
<comment type="similarity">
    <text evidence="9">Belongs to the class-I aminoacyl-tRNA synthetase family. TyrS type 2 subfamily.</text>
</comment>
<dbReference type="InterPro" id="IPR002305">
    <property type="entry name" value="aa-tRNA-synth_Ic"/>
</dbReference>
<feature type="short sequence motif" description="'HIGH' region" evidence="9">
    <location>
        <begin position="65"/>
        <end position="74"/>
    </location>
</feature>
<feature type="short sequence motif" description="'KMSKS' region" evidence="9">
    <location>
        <begin position="249"/>
        <end position="253"/>
    </location>
</feature>
<dbReference type="Gene3D" id="1.10.240.10">
    <property type="entry name" value="Tyrosyl-Transfer RNA Synthetase"/>
    <property type="match status" value="1"/>
</dbReference>
<keyword evidence="6 9" id="KW-0648">Protein biosynthesis</keyword>
<dbReference type="Proteomes" id="UP000501130">
    <property type="component" value="Chromosome"/>
</dbReference>
<dbReference type="GO" id="GO:0004831">
    <property type="term" value="F:tyrosine-tRNA ligase activity"/>
    <property type="evidence" value="ECO:0007669"/>
    <property type="project" value="UniProtKB-EC"/>
</dbReference>
<dbReference type="Gene3D" id="3.40.50.620">
    <property type="entry name" value="HUPs"/>
    <property type="match status" value="1"/>
</dbReference>
<keyword evidence="13" id="KW-1185">Reference proteome</keyword>
<keyword evidence="7 9" id="KW-0030">Aminoacyl-tRNA synthetase</keyword>
<evidence type="ECO:0000256" key="1">
    <source>
        <dbReference type="ARBA" id="ARBA00022490"/>
    </source>
</evidence>
<proteinExistence type="inferred from homology"/>
<sequence>MNQSPDRRPPKITEITENLSDSVLHALEVTKRGCEELLIESEWIQKLVHSEKTGKPLRIKLGLDPTAPDIHLGHTVVLNKLRQLQDLGHQVIFLIGDFTSMIGDPSGRNSTRPPLTKEQVQENAKTYHEQAVKILDPQRTAIEFNSKWLMPLGADGMIRLASSYTVARMLERDDFTKRYQSGTPIAVHEFLYPLLQGYDSVALESDLELGGTDQKFNLLMGRELQKQNGQSAQCILTMPLLVGTDGVDKMSKSKNNYIGVTETPSNMFGKVMSISDELMWNWYTLLSFKSLADIETLKQACANGENPRNTKVALAQELVARFHSTQAAVDALTEFEARFKQGVLPEDMPEVSLNLPEGDSDAGLAWILKAANLCESSSDANRNIQQGGVKIDGEKVSDKASRLGKGSYVIQVGKRRFAKVHLN</sequence>
<evidence type="ECO:0000256" key="6">
    <source>
        <dbReference type="ARBA" id="ARBA00022917"/>
    </source>
</evidence>
<dbReference type="InterPro" id="IPR024108">
    <property type="entry name" value="Tyr-tRNA-ligase_bac_2"/>
</dbReference>